<organism evidence="1 2">
    <name type="scientific">Donghicola tyrosinivorans</name>
    <dbReference type="NCBI Taxonomy" id="1652492"/>
    <lineage>
        <taxon>Bacteria</taxon>
        <taxon>Pseudomonadati</taxon>
        <taxon>Pseudomonadota</taxon>
        <taxon>Alphaproteobacteria</taxon>
        <taxon>Rhodobacterales</taxon>
        <taxon>Roseobacteraceae</taxon>
        <taxon>Donghicola</taxon>
    </lineage>
</organism>
<dbReference type="CDD" id="cd09729">
    <property type="entry name" value="Cse1_I-E"/>
    <property type="match status" value="1"/>
</dbReference>
<dbReference type="EMBL" id="PVTQ01000022">
    <property type="protein sequence ID" value="PRY84603.1"/>
    <property type="molecule type" value="Genomic_DNA"/>
</dbReference>
<keyword evidence="2" id="KW-1185">Reference proteome</keyword>
<dbReference type="Proteomes" id="UP000238392">
    <property type="component" value="Unassembled WGS sequence"/>
</dbReference>
<dbReference type="InterPro" id="IPR013381">
    <property type="entry name" value="CRISPR-assoc_prot_Cse1"/>
</dbReference>
<proteinExistence type="predicted"/>
<comment type="caution">
    <text evidence="1">The sequence shown here is derived from an EMBL/GenBank/DDBJ whole genome shotgun (WGS) entry which is preliminary data.</text>
</comment>
<dbReference type="OrthoDB" id="5392377at2"/>
<dbReference type="RefSeq" id="WP_106268288.1">
    <property type="nucleotide sequence ID" value="NZ_PVTQ01000022.1"/>
</dbReference>
<sequence length="495" mass="54342">MPLNLIEDEWIPIVDFDGTRRIIAPWQMADRNILRPDWPRADLNIACLEFLIGLMFLADPPEDIDDWEDRQEPDPERLRGQLQSFAPAFNLIGDGPLFLQDFEDLGSDAKSPDMLFIDSSGGNTAKNNADLMVHRDRYHGLDLSLAAMALFTFQAHAPAGGAGNRTSMRGGGPMVTLIDPKDGLWSLVWANVPCGELGKLNDLPWMKPTRVSDHPSKTVEPPQGAKFDVEAFFGMPRRLRLVCEAGMITGVVQKKNGNNYGIWMHPLSPYYRVKAGEQALPVHPRAGSFGYRQFLGIVAQSKDSELAMLAACVADWEERGFSQGKKADVIVAGWSMDNMKPRDFIHSVHPFLKLSENGALILSGMVEAADKVAVALRSSLATLLSEGEAREAEREVFFRETEPAFLELVQKMTDGADAEVGPEWMKVLRAQALGQFDQHALPGMDQRNAQDIQAIVGARKQLGLTLAGYGKMGADVFTALGMAPPASSKKQGKAA</sequence>
<evidence type="ECO:0000313" key="2">
    <source>
        <dbReference type="Proteomes" id="UP000238392"/>
    </source>
</evidence>
<dbReference type="NCBIfam" id="TIGR02547">
    <property type="entry name" value="casA_cse1"/>
    <property type="match status" value="1"/>
</dbReference>
<evidence type="ECO:0000313" key="1">
    <source>
        <dbReference type="EMBL" id="PRY84603.1"/>
    </source>
</evidence>
<dbReference type="Pfam" id="PF09481">
    <property type="entry name" value="CRISPR_Cse1"/>
    <property type="match status" value="1"/>
</dbReference>
<dbReference type="AlphaFoldDB" id="A0A2T0WD21"/>
<name>A0A2T0WD21_9RHOB</name>
<gene>
    <name evidence="1" type="ORF">CLV74_12221</name>
</gene>
<accession>A0A2T0WD21</accession>
<reference evidence="1 2" key="1">
    <citation type="submission" date="2018-03" db="EMBL/GenBank/DDBJ databases">
        <title>Genomic Encyclopedia of Archaeal and Bacterial Type Strains, Phase II (KMG-II): from individual species to whole genera.</title>
        <authorList>
            <person name="Goeker M."/>
        </authorList>
    </citation>
    <scope>NUCLEOTIDE SEQUENCE [LARGE SCALE GENOMIC DNA]</scope>
    <source>
        <strain evidence="1 2">DSM 100212</strain>
    </source>
</reference>
<protein>
    <submittedName>
        <fullName evidence="1">CRISPR system Cascade subunit CasA</fullName>
    </submittedName>
</protein>